<dbReference type="EMBL" id="JARXRM010000039">
    <property type="protein sequence ID" value="MDH5823911.1"/>
    <property type="molecule type" value="Genomic_DNA"/>
</dbReference>
<evidence type="ECO:0000313" key="3">
    <source>
        <dbReference type="Proteomes" id="UP001156940"/>
    </source>
</evidence>
<dbReference type="Proteomes" id="UP001156940">
    <property type="component" value="Unassembled WGS sequence"/>
</dbReference>
<name>A0ABT6JAS9_9GAMM</name>
<protein>
    <submittedName>
        <fullName evidence="2">Uncharacterized protein</fullName>
    </submittedName>
</protein>
<evidence type="ECO:0000256" key="1">
    <source>
        <dbReference type="SAM" id="MobiDB-lite"/>
    </source>
</evidence>
<keyword evidence="3" id="KW-1185">Reference proteome</keyword>
<feature type="region of interest" description="Disordered" evidence="1">
    <location>
        <begin position="1"/>
        <end position="29"/>
    </location>
</feature>
<reference evidence="2 3" key="1">
    <citation type="submission" date="2023-04" db="EMBL/GenBank/DDBJ databases">
        <title>Luteimonas endophyticus RD2P54.</title>
        <authorList>
            <person name="Sun J.-Q."/>
        </authorList>
    </citation>
    <scope>NUCLEOTIDE SEQUENCE [LARGE SCALE GENOMIC DNA]</scope>
    <source>
        <strain evidence="2 3">RD2P54</strain>
    </source>
</reference>
<comment type="caution">
    <text evidence="2">The sequence shown here is derived from an EMBL/GenBank/DDBJ whole genome shotgun (WGS) entry which is preliminary data.</text>
</comment>
<sequence>MSVEPDSSPFPSDPQPVVETLPPAQRVSPADAPAANLALPQAARMLEEGLCRLVARGLPDDEFWEAFAGLYHRLAGDLAGTDRTRLAFHADYALARMGLPVWTVMEQSLKEAVVASPSAGPDGPVAAAA</sequence>
<accession>A0ABT6JAS9</accession>
<proteinExistence type="predicted"/>
<organism evidence="2 3">
    <name type="scientific">Luteimonas endophytica</name>
    <dbReference type="NCBI Taxonomy" id="3042023"/>
    <lineage>
        <taxon>Bacteria</taxon>
        <taxon>Pseudomonadati</taxon>
        <taxon>Pseudomonadota</taxon>
        <taxon>Gammaproteobacteria</taxon>
        <taxon>Lysobacterales</taxon>
        <taxon>Lysobacteraceae</taxon>
        <taxon>Luteimonas</taxon>
    </lineage>
</organism>
<dbReference type="RefSeq" id="WP_280575210.1">
    <property type="nucleotide sequence ID" value="NZ_JARXRM010000039.1"/>
</dbReference>
<evidence type="ECO:0000313" key="2">
    <source>
        <dbReference type="EMBL" id="MDH5823911.1"/>
    </source>
</evidence>
<feature type="compositionally biased region" description="Low complexity" evidence="1">
    <location>
        <begin position="1"/>
        <end position="18"/>
    </location>
</feature>
<gene>
    <name evidence="2" type="ORF">QFW77_13080</name>
</gene>